<dbReference type="SUPFAM" id="SSF52266">
    <property type="entry name" value="SGNH hydrolase"/>
    <property type="match status" value="1"/>
</dbReference>
<accession>A0A1Z3N7D5</accession>
<protein>
    <submittedName>
        <fullName evidence="3">Cell morphology protein</fullName>
    </submittedName>
</protein>
<keyword evidence="2" id="KW-0732">Signal</keyword>
<dbReference type="OrthoDB" id="5297943at2"/>
<feature type="chain" id="PRO_5013119953" evidence="2">
    <location>
        <begin position="20"/>
        <end position="243"/>
    </location>
</feature>
<dbReference type="RefSeq" id="WP_088564926.1">
    <property type="nucleotide sequence ID" value="NZ_CP020946.1"/>
</dbReference>
<reference evidence="3 4" key="1">
    <citation type="submission" date="2017-04" db="EMBL/GenBank/DDBJ databases">
        <title>Whole genome sequence of Bdellovibrio bacteriovorus strain SSB218315.</title>
        <authorList>
            <person name="Oyedara O."/>
            <person name="Rodriguez-Perez M.A."/>
        </authorList>
    </citation>
    <scope>NUCLEOTIDE SEQUENCE [LARGE SCALE GENOMIC DNA]</scope>
    <source>
        <strain evidence="3 4">SSB218315</strain>
    </source>
</reference>
<evidence type="ECO:0000313" key="3">
    <source>
        <dbReference type="EMBL" id="ASD63384.1"/>
    </source>
</evidence>
<feature type="compositionally biased region" description="Low complexity" evidence="1">
    <location>
        <begin position="224"/>
        <end position="234"/>
    </location>
</feature>
<proteinExistence type="predicted"/>
<evidence type="ECO:0000256" key="2">
    <source>
        <dbReference type="SAM" id="SignalP"/>
    </source>
</evidence>
<feature type="signal peptide" evidence="2">
    <location>
        <begin position="1"/>
        <end position="19"/>
    </location>
</feature>
<feature type="region of interest" description="Disordered" evidence="1">
    <location>
        <begin position="224"/>
        <end position="243"/>
    </location>
</feature>
<dbReference type="AlphaFoldDB" id="A0A1Z3N7D5"/>
<evidence type="ECO:0000256" key="1">
    <source>
        <dbReference type="SAM" id="MobiDB-lite"/>
    </source>
</evidence>
<dbReference type="GO" id="GO:0016788">
    <property type="term" value="F:hydrolase activity, acting on ester bonds"/>
    <property type="evidence" value="ECO:0007669"/>
    <property type="project" value="UniProtKB-ARBA"/>
</dbReference>
<evidence type="ECO:0000313" key="4">
    <source>
        <dbReference type="Proteomes" id="UP000197003"/>
    </source>
</evidence>
<organism evidence="3 4">
    <name type="scientific">Bdellovibrio bacteriovorus</name>
    <dbReference type="NCBI Taxonomy" id="959"/>
    <lineage>
        <taxon>Bacteria</taxon>
        <taxon>Pseudomonadati</taxon>
        <taxon>Bdellovibrionota</taxon>
        <taxon>Bdellovibrionia</taxon>
        <taxon>Bdellovibrionales</taxon>
        <taxon>Pseudobdellovibrionaceae</taxon>
        <taxon>Bdellovibrio</taxon>
    </lineage>
</organism>
<dbReference type="InterPro" id="IPR036514">
    <property type="entry name" value="SGNH_hydro_sf"/>
</dbReference>
<name>A0A1Z3N7D5_BDEBC</name>
<dbReference type="CDD" id="cd00229">
    <property type="entry name" value="SGNH_hydrolase"/>
    <property type="match status" value="1"/>
</dbReference>
<sequence>MKSTLLTLTVWLSFSSAFAEGPSRVLLLGDSHAYGRYGSVLDAHFRKGATQVTSLSSCGSSPSTWTTSSENFKSTNCGFWKKNAKGQETRVTSHKLPSFSEELTATKPDLTVITLGTNFLASPANIKSEKAHVEKMMKQINAAGSACIWVGPPDLRKDPFKKNLELGVKELKSWADANNCQFIDSTKLTKYPGGKSDGIHYGPKDSAAWGESVAKEIGKLKINPPAKAAAPKAAEAQKKTGTK</sequence>
<dbReference type="EMBL" id="CP020946">
    <property type="protein sequence ID" value="ASD63384.1"/>
    <property type="molecule type" value="Genomic_DNA"/>
</dbReference>
<dbReference type="Gene3D" id="3.40.50.1110">
    <property type="entry name" value="SGNH hydrolase"/>
    <property type="match status" value="1"/>
</dbReference>
<gene>
    <name evidence="3" type="ORF">B9G79_07255</name>
</gene>
<dbReference type="Proteomes" id="UP000197003">
    <property type="component" value="Chromosome"/>
</dbReference>